<comment type="caution">
    <text evidence="1">The sequence shown here is derived from an EMBL/GenBank/DDBJ whole genome shotgun (WGS) entry which is preliminary data.</text>
</comment>
<dbReference type="EMBL" id="ACGP01000178">
    <property type="protein sequence ID" value="EEI23772.1"/>
    <property type="molecule type" value="Genomic_DNA"/>
</dbReference>
<dbReference type="HOGENOM" id="CLU_3253119_0_0_9"/>
<sequence>MSDQKQLICRLILTETVGKKPVTFDFKANLIGEKACILLKSL</sequence>
<reference evidence="1 2" key="1">
    <citation type="submission" date="2009-01" db="EMBL/GenBank/DDBJ databases">
        <authorList>
            <person name="Qin X."/>
            <person name="Bachman B."/>
            <person name="Battles P."/>
            <person name="Bell A."/>
            <person name="Bess C."/>
            <person name="Bickham C."/>
            <person name="Chaboub L."/>
            <person name="Chen D."/>
            <person name="Coyle M."/>
            <person name="Deiros D.R."/>
            <person name="Dinh H."/>
            <person name="Forbes L."/>
            <person name="Fowler G."/>
            <person name="Francisco L."/>
            <person name="Fu Q."/>
            <person name="Gubbala S."/>
            <person name="Hale W."/>
            <person name="Han Y."/>
            <person name="Hemphill L."/>
            <person name="Highlander S.K."/>
            <person name="Hirani K."/>
            <person name="Hogues M."/>
            <person name="Jackson L."/>
            <person name="Jakkamsetti A."/>
            <person name="Javaid M."/>
            <person name="Jiang H."/>
            <person name="Korchina V."/>
            <person name="Kovar C."/>
            <person name="Lara F."/>
            <person name="Lee S."/>
            <person name="Mata R."/>
            <person name="Mathew T."/>
            <person name="Moen C."/>
            <person name="Morales K."/>
            <person name="Munidasa M."/>
            <person name="Nazareth L."/>
            <person name="Ngo R."/>
            <person name="Nguyen L."/>
            <person name="Okwuonu G."/>
            <person name="Ongeri F."/>
            <person name="Patil S."/>
            <person name="Petrosino J."/>
            <person name="Pham C."/>
            <person name="Pham P."/>
            <person name="Pu L.-L."/>
            <person name="Puazo M."/>
            <person name="Raj R."/>
            <person name="Reid J."/>
            <person name="Rouhana J."/>
            <person name="Saada N."/>
            <person name="Shang Y."/>
            <person name="Simmons D."/>
            <person name="Thornton R."/>
            <person name="Warren J."/>
            <person name="Weissenberger G."/>
            <person name="Zhang J."/>
            <person name="Zhang L."/>
            <person name="Zhou C."/>
            <person name="Zhu D."/>
            <person name="Muzny D."/>
            <person name="Worley K."/>
            <person name="Gibbs R."/>
        </authorList>
    </citation>
    <scope>NUCLEOTIDE SEQUENCE [LARGE SCALE GENOMIC DNA]</scope>
    <source>
        <strain evidence="2">ATCC 8290 / DSM 20176 / CCUG 30140 / JCM 1155 / KCTC 3500 / NBRC 15886 / NCIMB 8040 / NRRL B-1843 / 9</strain>
    </source>
</reference>
<keyword evidence="2" id="KW-1185">Reference proteome</keyword>
<evidence type="ECO:0000313" key="2">
    <source>
        <dbReference type="Proteomes" id="UP000003752"/>
    </source>
</evidence>
<protein>
    <submittedName>
        <fullName evidence="1">Uncharacterized protein</fullName>
    </submittedName>
</protein>
<name>C0XL27_LENH9</name>
<accession>C0XL27</accession>
<dbReference type="AlphaFoldDB" id="C0XL27"/>
<gene>
    <name evidence="1" type="ORF">HMPREF0519_1938</name>
</gene>
<proteinExistence type="predicted"/>
<dbReference type="Proteomes" id="UP000003752">
    <property type="component" value="Unassembled WGS sequence"/>
</dbReference>
<organism evidence="1 2">
    <name type="scientific">Lentilactobacillus hilgardii (strain ATCC 8290 / DSM 20176 / CCUG 30140 / JCM 1155 / KCTC 3500 / NBRC 15886 / NCIMB 8040 / NRRL B-1843 / 9)</name>
    <dbReference type="NCBI Taxonomy" id="1423757"/>
    <lineage>
        <taxon>Bacteria</taxon>
        <taxon>Bacillati</taxon>
        <taxon>Bacillota</taxon>
        <taxon>Bacilli</taxon>
        <taxon>Lactobacillales</taxon>
        <taxon>Lactobacillaceae</taxon>
        <taxon>Lentilactobacillus</taxon>
    </lineage>
</organism>
<evidence type="ECO:0000313" key="1">
    <source>
        <dbReference type="EMBL" id="EEI23772.1"/>
    </source>
</evidence>